<evidence type="ECO:0000313" key="8">
    <source>
        <dbReference type="EMBL" id="NKE65875.1"/>
    </source>
</evidence>
<dbReference type="Proteomes" id="UP000521868">
    <property type="component" value="Unassembled WGS sequence"/>
</dbReference>
<evidence type="ECO:0000256" key="6">
    <source>
        <dbReference type="ARBA" id="ARBA00023136"/>
    </source>
</evidence>
<dbReference type="AlphaFoldDB" id="A0A7X6I650"/>
<evidence type="ECO:0000256" key="1">
    <source>
        <dbReference type="ARBA" id="ARBA00004651"/>
    </source>
</evidence>
<dbReference type="PANTHER" id="PTHR33452:SF1">
    <property type="entry name" value="INNER MEMBRANE PROTEIN YPHA-RELATED"/>
    <property type="match status" value="1"/>
</dbReference>
<dbReference type="GO" id="GO:0005886">
    <property type="term" value="C:plasma membrane"/>
    <property type="evidence" value="ECO:0007669"/>
    <property type="project" value="UniProtKB-SubCell"/>
</dbReference>
<evidence type="ECO:0000256" key="4">
    <source>
        <dbReference type="ARBA" id="ARBA00022692"/>
    </source>
</evidence>
<evidence type="ECO:0000256" key="2">
    <source>
        <dbReference type="ARBA" id="ARBA00006679"/>
    </source>
</evidence>
<evidence type="ECO:0000313" key="9">
    <source>
        <dbReference type="Proteomes" id="UP000521868"/>
    </source>
</evidence>
<dbReference type="EMBL" id="VTOX01000002">
    <property type="protein sequence ID" value="NKE65875.1"/>
    <property type="molecule type" value="Genomic_DNA"/>
</dbReference>
<dbReference type="InterPro" id="IPR051907">
    <property type="entry name" value="DoxX-like_oxidoreductase"/>
</dbReference>
<dbReference type="RefSeq" id="WP_168106955.1">
    <property type="nucleotide sequence ID" value="NZ_VTOX01000002.1"/>
</dbReference>
<dbReference type="PANTHER" id="PTHR33452">
    <property type="entry name" value="OXIDOREDUCTASE CATD-RELATED"/>
    <property type="match status" value="1"/>
</dbReference>
<gene>
    <name evidence="8" type="ORF">RAMLITH_08585</name>
</gene>
<proteinExistence type="inferred from homology"/>
<dbReference type="Pfam" id="PF07681">
    <property type="entry name" value="DoxX"/>
    <property type="match status" value="1"/>
</dbReference>
<feature type="transmembrane region" description="Helical" evidence="7">
    <location>
        <begin position="17"/>
        <end position="39"/>
    </location>
</feature>
<keyword evidence="3" id="KW-1003">Cell membrane</keyword>
<dbReference type="InterPro" id="IPR032808">
    <property type="entry name" value="DoxX"/>
</dbReference>
<reference evidence="8 9" key="1">
    <citation type="journal article" date="2020" name="Nature">
        <title>Bacterial chemolithoautotrophy via manganese oxidation.</title>
        <authorList>
            <person name="Yu H."/>
            <person name="Leadbetter J.R."/>
        </authorList>
    </citation>
    <scope>NUCLEOTIDE SEQUENCE [LARGE SCALE GENOMIC DNA]</scope>
    <source>
        <strain evidence="8 9">RBP-1</strain>
    </source>
</reference>
<evidence type="ECO:0000256" key="3">
    <source>
        <dbReference type="ARBA" id="ARBA00022475"/>
    </source>
</evidence>
<keyword evidence="5 7" id="KW-1133">Transmembrane helix</keyword>
<accession>A0A7X6I650</accession>
<keyword evidence="6 7" id="KW-0472">Membrane</keyword>
<sequence length="148" mass="15248">MQPSTTTQDALTLAGRALIALLFIPAGWGKIGGFAGLAGYIASKGVPLPEAAAAIAIVAELGLGLMLLLGWKARLAAAGLAVFVAVITPIFHNFWAMPAAQQMMQQQAFYKNLAIVGGLLVVVAFGAGGWSLDGRRGDAYAARARKPA</sequence>
<evidence type="ECO:0000256" key="5">
    <source>
        <dbReference type="ARBA" id="ARBA00022989"/>
    </source>
</evidence>
<comment type="similarity">
    <text evidence="2">Belongs to the DoxX family.</text>
</comment>
<organism evidence="8 9">
    <name type="scientific">Ramlibacter lithotrophicus</name>
    <dbReference type="NCBI Taxonomy" id="2606681"/>
    <lineage>
        <taxon>Bacteria</taxon>
        <taxon>Pseudomonadati</taxon>
        <taxon>Pseudomonadota</taxon>
        <taxon>Betaproteobacteria</taxon>
        <taxon>Burkholderiales</taxon>
        <taxon>Comamonadaceae</taxon>
        <taxon>Ramlibacter</taxon>
    </lineage>
</organism>
<keyword evidence="9" id="KW-1185">Reference proteome</keyword>
<comment type="subcellular location">
    <subcellularLocation>
        <location evidence="1">Cell membrane</location>
        <topology evidence="1">Multi-pass membrane protein</topology>
    </subcellularLocation>
</comment>
<feature type="transmembrane region" description="Helical" evidence="7">
    <location>
        <begin position="108"/>
        <end position="130"/>
    </location>
</feature>
<protein>
    <submittedName>
        <fullName evidence="8">DoxX family protein</fullName>
    </submittedName>
</protein>
<comment type="caution">
    <text evidence="8">The sequence shown here is derived from an EMBL/GenBank/DDBJ whole genome shotgun (WGS) entry which is preliminary data.</text>
</comment>
<feature type="transmembrane region" description="Helical" evidence="7">
    <location>
        <begin position="75"/>
        <end position="96"/>
    </location>
</feature>
<evidence type="ECO:0000256" key="7">
    <source>
        <dbReference type="SAM" id="Phobius"/>
    </source>
</evidence>
<keyword evidence="4 7" id="KW-0812">Transmembrane</keyword>
<feature type="transmembrane region" description="Helical" evidence="7">
    <location>
        <begin position="51"/>
        <end position="69"/>
    </location>
</feature>
<name>A0A7X6I650_9BURK</name>